<evidence type="ECO:0000256" key="2">
    <source>
        <dbReference type="ARBA" id="ARBA00022679"/>
    </source>
</evidence>
<dbReference type="InterPro" id="IPR006134">
    <property type="entry name" value="DNA-dir_DNA_pol_B_multi_dom"/>
</dbReference>
<dbReference type="PRINTS" id="PR00106">
    <property type="entry name" value="DNAPOLB"/>
</dbReference>
<evidence type="ECO:0000256" key="4">
    <source>
        <dbReference type="ARBA" id="ARBA00022932"/>
    </source>
</evidence>
<comment type="caution">
    <text evidence="10">The sequence shown here is derived from an EMBL/GenBank/DDBJ whole genome shotgun (WGS) entry which is preliminary data.</text>
</comment>
<evidence type="ECO:0000256" key="7">
    <source>
        <dbReference type="RuleBase" id="RU000442"/>
    </source>
</evidence>
<organism evidence="10 11">
    <name type="scientific">Glaciecola siphonariae</name>
    <dbReference type="NCBI Taxonomy" id="521012"/>
    <lineage>
        <taxon>Bacteria</taxon>
        <taxon>Pseudomonadati</taxon>
        <taxon>Pseudomonadota</taxon>
        <taxon>Gammaproteobacteria</taxon>
        <taxon>Alteromonadales</taxon>
        <taxon>Alteromonadaceae</taxon>
        <taxon>Glaciecola</taxon>
    </lineage>
</organism>
<dbReference type="PANTHER" id="PTHR10322:SF23">
    <property type="entry name" value="DNA POLYMERASE DELTA CATALYTIC SUBUNIT"/>
    <property type="match status" value="1"/>
</dbReference>
<evidence type="ECO:0000256" key="3">
    <source>
        <dbReference type="ARBA" id="ARBA00022695"/>
    </source>
</evidence>
<dbReference type="InterPro" id="IPR043502">
    <property type="entry name" value="DNA/RNA_pol_sf"/>
</dbReference>
<dbReference type="PANTHER" id="PTHR10322">
    <property type="entry name" value="DNA POLYMERASE CATALYTIC SUBUNIT"/>
    <property type="match status" value="1"/>
</dbReference>
<dbReference type="Gene3D" id="1.10.287.690">
    <property type="entry name" value="Helix hairpin bin"/>
    <property type="match status" value="1"/>
</dbReference>
<dbReference type="Gene3D" id="3.30.420.10">
    <property type="entry name" value="Ribonuclease H-like superfamily/Ribonuclease H"/>
    <property type="match status" value="1"/>
</dbReference>
<keyword evidence="5 7" id="KW-0238">DNA-binding</keyword>
<dbReference type="Gene3D" id="3.90.1600.10">
    <property type="entry name" value="Palm domain of DNA polymerase"/>
    <property type="match status" value="2"/>
</dbReference>
<comment type="catalytic activity">
    <reaction evidence="6 7">
        <text>DNA(n) + a 2'-deoxyribonucleoside 5'-triphosphate = DNA(n+1) + diphosphate</text>
        <dbReference type="Rhea" id="RHEA:22508"/>
        <dbReference type="Rhea" id="RHEA-COMP:17339"/>
        <dbReference type="Rhea" id="RHEA-COMP:17340"/>
        <dbReference type="ChEBI" id="CHEBI:33019"/>
        <dbReference type="ChEBI" id="CHEBI:61560"/>
        <dbReference type="ChEBI" id="CHEBI:173112"/>
        <dbReference type="EC" id="2.7.7.7"/>
    </reaction>
</comment>
<feature type="domain" description="DNA-directed DNA polymerase family B multifunctional" evidence="8">
    <location>
        <begin position="384"/>
        <end position="768"/>
    </location>
</feature>
<keyword evidence="4 7" id="KW-0239">DNA-directed DNA polymerase</keyword>
<dbReference type="InterPro" id="IPR042087">
    <property type="entry name" value="DNA_pol_B_thumb"/>
</dbReference>
<dbReference type="Gene3D" id="6.10.140.1130">
    <property type="match status" value="1"/>
</dbReference>
<comment type="similarity">
    <text evidence="1 7">Belongs to the DNA polymerase type-B family.</text>
</comment>
<dbReference type="InterPro" id="IPR036397">
    <property type="entry name" value="RNaseH_sf"/>
</dbReference>
<accession>A0ABV9LUM4</accession>
<dbReference type="InterPro" id="IPR006172">
    <property type="entry name" value="DNA-dir_DNA_pol_B"/>
</dbReference>
<dbReference type="Gene3D" id="1.10.132.60">
    <property type="entry name" value="DNA polymerase family B, C-terminal domain"/>
    <property type="match status" value="1"/>
</dbReference>
<dbReference type="InterPro" id="IPR006133">
    <property type="entry name" value="DNA-dir_DNA_pol_B_exonuc"/>
</dbReference>
<dbReference type="EC" id="2.7.7.7" evidence="7"/>
<dbReference type="SUPFAM" id="SSF53098">
    <property type="entry name" value="Ribonuclease H-like"/>
    <property type="match status" value="1"/>
</dbReference>
<dbReference type="GO" id="GO:0003887">
    <property type="term" value="F:DNA-directed DNA polymerase activity"/>
    <property type="evidence" value="ECO:0007669"/>
    <property type="project" value="UniProtKB-EC"/>
</dbReference>
<name>A0ABV9LUM4_9ALTE</name>
<keyword evidence="3 7" id="KW-0548">Nucleotidyltransferase</keyword>
<evidence type="ECO:0000256" key="1">
    <source>
        <dbReference type="ARBA" id="ARBA00005755"/>
    </source>
</evidence>
<dbReference type="SMART" id="SM00486">
    <property type="entry name" value="POLBc"/>
    <property type="match status" value="1"/>
</dbReference>
<keyword evidence="11" id="KW-1185">Reference proteome</keyword>
<dbReference type="RefSeq" id="WP_382408239.1">
    <property type="nucleotide sequence ID" value="NZ_JBHSGU010000002.1"/>
</dbReference>
<dbReference type="PROSITE" id="PS00116">
    <property type="entry name" value="DNA_POLYMERASE_B"/>
    <property type="match status" value="1"/>
</dbReference>
<gene>
    <name evidence="10" type="ORF">ACFO4O_05220</name>
</gene>
<evidence type="ECO:0000256" key="6">
    <source>
        <dbReference type="ARBA" id="ARBA00049244"/>
    </source>
</evidence>
<dbReference type="NCBIfam" id="NF004421">
    <property type="entry name" value="PRK05762.1-2"/>
    <property type="match status" value="1"/>
</dbReference>
<feature type="domain" description="DNA-directed DNA polymerase family B exonuclease" evidence="9">
    <location>
        <begin position="106"/>
        <end position="304"/>
    </location>
</feature>
<dbReference type="Pfam" id="PF00136">
    <property type="entry name" value="DNA_pol_B"/>
    <property type="match status" value="1"/>
</dbReference>
<dbReference type="SUPFAM" id="SSF56672">
    <property type="entry name" value="DNA/RNA polymerases"/>
    <property type="match status" value="1"/>
</dbReference>
<dbReference type="InterPro" id="IPR050240">
    <property type="entry name" value="DNA_pol_type-B"/>
</dbReference>
<dbReference type="Proteomes" id="UP001595897">
    <property type="component" value="Unassembled WGS sequence"/>
</dbReference>
<proteinExistence type="inferred from homology"/>
<reference evidence="11" key="1">
    <citation type="journal article" date="2019" name="Int. J. Syst. Evol. Microbiol.">
        <title>The Global Catalogue of Microorganisms (GCM) 10K type strain sequencing project: providing services to taxonomists for standard genome sequencing and annotation.</title>
        <authorList>
            <consortium name="The Broad Institute Genomics Platform"/>
            <consortium name="The Broad Institute Genome Sequencing Center for Infectious Disease"/>
            <person name="Wu L."/>
            <person name="Ma J."/>
        </authorList>
    </citation>
    <scope>NUCLEOTIDE SEQUENCE [LARGE SCALE GENOMIC DNA]</scope>
    <source>
        <strain evidence="11">KACC 12507</strain>
    </source>
</reference>
<dbReference type="InterPro" id="IPR017964">
    <property type="entry name" value="DNA-dir_DNA_pol_B_CS"/>
</dbReference>
<dbReference type="Gene3D" id="3.30.70.2250">
    <property type="match status" value="1"/>
</dbReference>
<evidence type="ECO:0000259" key="9">
    <source>
        <dbReference type="Pfam" id="PF03104"/>
    </source>
</evidence>
<protein>
    <recommendedName>
        <fullName evidence="7">DNA polymerase</fullName>
        <ecNumber evidence="7">2.7.7.7</ecNumber>
    </recommendedName>
</protein>
<evidence type="ECO:0000259" key="8">
    <source>
        <dbReference type="Pfam" id="PF00136"/>
    </source>
</evidence>
<dbReference type="InterPro" id="IPR012337">
    <property type="entry name" value="RNaseH-like_sf"/>
</dbReference>
<dbReference type="Pfam" id="PF03104">
    <property type="entry name" value="DNA_pol_B_exo1"/>
    <property type="match status" value="1"/>
</dbReference>
<keyword evidence="2 7" id="KW-0808">Transferase</keyword>
<evidence type="ECO:0000313" key="11">
    <source>
        <dbReference type="Proteomes" id="UP001595897"/>
    </source>
</evidence>
<evidence type="ECO:0000256" key="5">
    <source>
        <dbReference type="ARBA" id="ARBA00023125"/>
    </source>
</evidence>
<dbReference type="InterPro" id="IPR023211">
    <property type="entry name" value="DNA_pol_palm_dom_sf"/>
</dbReference>
<dbReference type="EMBL" id="JBHSGU010000002">
    <property type="protein sequence ID" value="MFC4699556.1"/>
    <property type="molecule type" value="Genomic_DNA"/>
</dbReference>
<evidence type="ECO:0000313" key="10">
    <source>
        <dbReference type="EMBL" id="MFC4699556.1"/>
    </source>
</evidence>
<sequence length="790" mass="89791">MQMTSEGFILTTRSIERANKTFIETWFLTDDGAIKALTQPQQAVFFILQHNAPHVGQLLNDNGLKHRFQVLPMKTFAHEPVGALYFDKNSALYKAKTLLNQHQVTRFEDDVRLTERYFMERFVYGSAIFTGMKIERVNHANQAKTIEVTNMHCKPSRYVPKFKVLSIDIECSEQGELFSVGLASDEQKCVIMIGEAQAGEHWITWVADEKALLQELVAQIQRLDPDVIIGWNVVNFDFRLLIQRASLHRVTLAIGRDNQAVLWRDARNEVNQGFVSMPGRVVVDGIDALKTATYQFDSFSLENVAQTLLNKGKDTENVDDRLAQIEHDFVHNKIKLAQYNLQDCQLVLDIFAHTKVLDFLTLRSQLTGLELDRMGGSVAAFVNLYLPKLHRAGYVSPNRPEDGGLASPGGYVMSSKPGLYKHVLVLDFKSLYPSIIRTFKIDPLGLVEGLVSADTAIEGFKGAKFSRDKHFLPDIITSLWRQRDEAKKNKDAARSQAIKILMNSFYGVLGSGGCPFYDTRLASSITMRGHDIMQTTAKWIEQDGFEVIYGDTDSTFVWLNGEHTNEQAVKIGESLARKINAKWQDSIWQSHQLECDLEIEFETHFSHFLMPTIRGSHLGSKKRYAGLKTSKDVDELIFKGLETVRSDWTQLAKEFQTTLYKMVFAQQDVKAYIRQIIDDTRAGKLDEKLIYHKRIRRSLHLYVKNVPPHVKAARLADQQNAALGKTLKYQHKGTIAYLITINGPEPLDYVQSQIDYEHYIDKQIKPVAEGILPFIDVSFDSISSQQIGLF</sequence>
<keyword evidence="7" id="KW-0235">DNA replication</keyword>
<dbReference type="CDD" id="cd05784">
    <property type="entry name" value="DNA_polB_II_exo"/>
    <property type="match status" value="1"/>
</dbReference>
<dbReference type="CDD" id="cd05537">
    <property type="entry name" value="POLBc_Pol_II"/>
    <property type="match status" value="1"/>
</dbReference>